<gene>
    <name evidence="1" type="ORF">B0T11DRAFT_50059</name>
</gene>
<dbReference type="PANTHER" id="PTHR35186">
    <property type="entry name" value="ANK_REP_REGION DOMAIN-CONTAINING PROTEIN"/>
    <property type="match status" value="1"/>
</dbReference>
<organism evidence="1 2">
    <name type="scientific">Plectosphaerella cucumerina</name>
    <dbReference type="NCBI Taxonomy" id="40658"/>
    <lineage>
        <taxon>Eukaryota</taxon>
        <taxon>Fungi</taxon>
        <taxon>Dikarya</taxon>
        <taxon>Ascomycota</taxon>
        <taxon>Pezizomycotina</taxon>
        <taxon>Sordariomycetes</taxon>
        <taxon>Hypocreomycetidae</taxon>
        <taxon>Glomerellales</taxon>
        <taxon>Plectosphaerellaceae</taxon>
        <taxon>Plectosphaerella</taxon>
    </lineage>
</organism>
<accession>A0A8K0X5A6</accession>
<protein>
    <submittedName>
        <fullName evidence="1">Uncharacterized protein</fullName>
    </submittedName>
</protein>
<dbReference type="EMBL" id="JAGPXD010000002">
    <property type="protein sequence ID" value="KAH7367065.1"/>
    <property type="molecule type" value="Genomic_DNA"/>
</dbReference>
<dbReference type="OrthoDB" id="5331891at2759"/>
<evidence type="ECO:0000313" key="1">
    <source>
        <dbReference type="EMBL" id="KAH7367065.1"/>
    </source>
</evidence>
<dbReference type="AlphaFoldDB" id="A0A8K0X5A6"/>
<reference evidence="1" key="1">
    <citation type="journal article" date="2021" name="Nat. Commun.">
        <title>Genetic determinants of endophytism in the Arabidopsis root mycobiome.</title>
        <authorList>
            <person name="Mesny F."/>
            <person name="Miyauchi S."/>
            <person name="Thiergart T."/>
            <person name="Pickel B."/>
            <person name="Atanasova L."/>
            <person name="Karlsson M."/>
            <person name="Huettel B."/>
            <person name="Barry K.W."/>
            <person name="Haridas S."/>
            <person name="Chen C."/>
            <person name="Bauer D."/>
            <person name="Andreopoulos W."/>
            <person name="Pangilinan J."/>
            <person name="LaButti K."/>
            <person name="Riley R."/>
            <person name="Lipzen A."/>
            <person name="Clum A."/>
            <person name="Drula E."/>
            <person name="Henrissat B."/>
            <person name="Kohler A."/>
            <person name="Grigoriev I.V."/>
            <person name="Martin F.M."/>
            <person name="Hacquard S."/>
        </authorList>
    </citation>
    <scope>NUCLEOTIDE SEQUENCE</scope>
    <source>
        <strain evidence="1">MPI-CAGE-AT-0016</strain>
    </source>
</reference>
<sequence>MAELALGVAGVVPLALLVFKAHKSTREKLKIFRKYDDEAARLQKEFDIQRQFFRNEWRILLETTVEDANAISAMNQDFSHEDWSSPELNQHLTVVLGQNYETFLDIFEMIHRASEELENELERINTSDEDEDKTGKENVVVSKARRVREGIRVLRCSKSFTISIGNLKDAIGQLIALRGQMKSLAEPAPQKKALCPPRSSSSSAHLNIWSECLRMRKASTTLHAGLAEVWKCADANHRRHLFKLFVDSCGSDDEIQMKLALIFDCRTQMNTMSGVAHLEVRSRDVTWLEQHNPTAANDRAEPFPKRPKFLKLSRFKETVILSPFKTPVTSKQEQADEPCCISSNLRGSQDTCSELTRSCRAPPSTIASSTGRRDYCIGHIEVLSDPKFRHTFYSSISWEIYDSSPSKPCTLGGMIRDIHKETVDPVDKLRLARSVAMTMLKLHSTPWLGQVWQLQDMAMHVDDIEDLSRSLETLHVNVEFAKTLADLMDDVRESDGDGRGLDDARTDREIICNIKCRPLYSLGVAFLQIDRWAEYDLGDVLTIRKMAELPSSISKRFRDLTQRCLECDFGRGTGKDLSKATLQQAVCRSVVGELHTLIKLAEEMSFVAPMEDVD</sequence>
<evidence type="ECO:0000313" key="2">
    <source>
        <dbReference type="Proteomes" id="UP000813385"/>
    </source>
</evidence>
<dbReference type="Proteomes" id="UP000813385">
    <property type="component" value="Unassembled WGS sequence"/>
</dbReference>
<proteinExistence type="predicted"/>
<dbReference type="PANTHER" id="PTHR35186:SF4">
    <property type="entry name" value="PRION-INHIBITION AND PROPAGATION HELO DOMAIN-CONTAINING PROTEIN"/>
    <property type="match status" value="1"/>
</dbReference>
<keyword evidence="2" id="KW-1185">Reference proteome</keyword>
<comment type="caution">
    <text evidence="1">The sequence shown here is derived from an EMBL/GenBank/DDBJ whole genome shotgun (WGS) entry which is preliminary data.</text>
</comment>
<name>A0A8K0X5A6_9PEZI</name>